<protein>
    <submittedName>
        <fullName evidence="1">Uncharacterized protein</fullName>
    </submittedName>
</protein>
<accession>A0ACD0NQQ3</accession>
<proteinExistence type="predicted"/>
<evidence type="ECO:0000313" key="1">
    <source>
        <dbReference type="EMBL" id="PWN48131.1"/>
    </source>
</evidence>
<keyword evidence="2" id="KW-1185">Reference proteome</keyword>
<sequence length="112" mass="12507">MYASVCVSGGEIPLALGGGWLCRRRRNRSLVLLVHHQRGAILLVALLLLLVDAHPFRVPSTPLPPSPSYCTRHFPAFFSFRPGFLLAAIHRLEPFGSRVATRSDRHRLALAW</sequence>
<dbReference type="EMBL" id="KZ820263">
    <property type="protein sequence ID" value="PWN48131.1"/>
    <property type="molecule type" value="Genomic_DNA"/>
</dbReference>
<organism evidence="1 2">
    <name type="scientific">Violaceomyces palustris</name>
    <dbReference type="NCBI Taxonomy" id="1673888"/>
    <lineage>
        <taxon>Eukaryota</taxon>
        <taxon>Fungi</taxon>
        <taxon>Dikarya</taxon>
        <taxon>Basidiomycota</taxon>
        <taxon>Ustilaginomycotina</taxon>
        <taxon>Ustilaginomycetes</taxon>
        <taxon>Violaceomycetales</taxon>
        <taxon>Violaceomycetaceae</taxon>
        <taxon>Violaceomyces</taxon>
    </lineage>
</organism>
<dbReference type="Proteomes" id="UP000245626">
    <property type="component" value="Unassembled WGS sequence"/>
</dbReference>
<reference evidence="1 2" key="1">
    <citation type="journal article" date="2018" name="Mol. Biol. Evol.">
        <title>Broad Genomic Sampling Reveals a Smut Pathogenic Ancestry of the Fungal Clade Ustilaginomycotina.</title>
        <authorList>
            <person name="Kijpornyongpan T."/>
            <person name="Mondo S.J."/>
            <person name="Barry K."/>
            <person name="Sandor L."/>
            <person name="Lee J."/>
            <person name="Lipzen A."/>
            <person name="Pangilinan J."/>
            <person name="LaButti K."/>
            <person name="Hainaut M."/>
            <person name="Henrissat B."/>
            <person name="Grigoriev I.V."/>
            <person name="Spatafora J.W."/>
            <person name="Aime M.C."/>
        </authorList>
    </citation>
    <scope>NUCLEOTIDE SEQUENCE [LARGE SCALE GENOMIC DNA]</scope>
    <source>
        <strain evidence="1 2">SA 807</strain>
    </source>
</reference>
<gene>
    <name evidence="1" type="ORF">IE53DRAFT_211630</name>
</gene>
<name>A0ACD0NQQ3_9BASI</name>
<evidence type="ECO:0000313" key="2">
    <source>
        <dbReference type="Proteomes" id="UP000245626"/>
    </source>
</evidence>